<dbReference type="Pfam" id="PF02518">
    <property type="entry name" value="HATPase_c"/>
    <property type="match status" value="1"/>
</dbReference>
<dbReference type="SMART" id="SM00387">
    <property type="entry name" value="HATPase_c"/>
    <property type="match status" value="1"/>
</dbReference>
<sequence length="718" mass="78717">MKALADSDIVDRLRRIRLPAVPQVLAKLLELCRQENMGLPELATLIRQDPGLTVRILEVASSAMFRRRETAMNLKQSLMAIGTNMVKTIVISEAVFQAFGPLGRNSAIDLRHFWAHSLHAAVAAREIAMAIGYQRVDEAYLAGLLHDVGRLALLAAAPEQYSDHFHLPDDESLIRDETDSLGLTHAEAGAWLAEQWRLESFVADAIRYHHEHETRLVSTHPLLRIVALAHHMPRKNRGETRVLAAAALLGLKAGPIEQIEQQTRIHVDQLARHVGIDPAALADASPRLPPVFTAPDPAVTIIQNQMRDMALSQELSRCLGHAEDSADAPRAVTRAATVLFGFTRAAILQMDKADRVLRCVSATEADQRLAEFTMPLSATTRLNETLLRREVTYLAAAEGSLSIFEDQLVRVLDCTHLVTLPIVDGEGYYGILVGAADAALALSLTHRVELLRLFGEHAGAMLRERTRETVSAPVPNTLEDREIVRGFRQAAREIAHEVNNPLSIIRNYLSVLERKIEKKQSVSQEIAILQEEIDRVSDLVGGLSNVEPAAKQAGAHPAAIVHDVVTMLRESEMVPSGVRLLADTIDPALQVACDRGMLKQIFLNLLRNAVEAIGEEGTVQVCNDGFTSRENILYLSITVRDDGTGIPPQVLERLFQPVETTKGSEHRGLGLSIVHGLIRKIGGQIYCQSSREGTSFELLLPLSPLSGRPATALTQGAS</sequence>
<dbReference type="SUPFAM" id="SSF109604">
    <property type="entry name" value="HD-domain/PDEase-like"/>
    <property type="match status" value="1"/>
</dbReference>
<dbReference type="InterPro" id="IPR003594">
    <property type="entry name" value="HATPase_dom"/>
</dbReference>
<dbReference type="InterPro" id="IPR004358">
    <property type="entry name" value="Sig_transdc_His_kin-like_C"/>
</dbReference>
<evidence type="ECO:0000256" key="4">
    <source>
        <dbReference type="SAM" id="Coils"/>
    </source>
</evidence>
<dbReference type="InterPro" id="IPR052340">
    <property type="entry name" value="RNase_Y/CdgJ"/>
</dbReference>
<dbReference type="SMART" id="SM00388">
    <property type="entry name" value="HisKA"/>
    <property type="match status" value="1"/>
</dbReference>
<evidence type="ECO:0000256" key="3">
    <source>
        <dbReference type="ARBA" id="ARBA00022553"/>
    </source>
</evidence>
<gene>
    <name evidence="7" type="ORF">NCCP691_25110</name>
</gene>
<accession>A0ABQ4Q5L9</accession>
<dbReference type="Gene3D" id="3.30.450.40">
    <property type="match status" value="1"/>
</dbReference>
<dbReference type="InterPro" id="IPR029016">
    <property type="entry name" value="GAF-like_dom_sf"/>
</dbReference>
<dbReference type="InterPro" id="IPR003607">
    <property type="entry name" value="HD/PDEase_dom"/>
</dbReference>
<dbReference type="Gene3D" id="3.30.565.10">
    <property type="entry name" value="Histidine kinase-like ATPase, C-terminal domain"/>
    <property type="match status" value="1"/>
</dbReference>
<feature type="domain" description="Histidine kinase" evidence="5">
    <location>
        <begin position="493"/>
        <end position="704"/>
    </location>
</feature>
<protein>
    <recommendedName>
        <fullName evidence="2">histidine kinase</fullName>
        <ecNumber evidence="2">2.7.13.3</ecNumber>
    </recommendedName>
</protein>
<evidence type="ECO:0000313" key="8">
    <source>
        <dbReference type="Proteomes" id="UP000887222"/>
    </source>
</evidence>
<name>A0ABQ4Q5L9_9BURK</name>
<keyword evidence="3" id="KW-0597">Phosphoprotein</keyword>
<keyword evidence="4" id="KW-0175">Coiled coil</keyword>
<comment type="catalytic activity">
    <reaction evidence="1">
        <text>ATP + protein L-histidine = ADP + protein N-phospho-L-histidine.</text>
        <dbReference type="EC" id="2.7.13.3"/>
    </reaction>
</comment>
<dbReference type="InterPro" id="IPR005467">
    <property type="entry name" value="His_kinase_dom"/>
</dbReference>
<dbReference type="Gene3D" id="1.10.3210.10">
    <property type="entry name" value="Hypothetical protein af1432"/>
    <property type="match status" value="1"/>
</dbReference>
<dbReference type="SUPFAM" id="SSF55781">
    <property type="entry name" value="GAF domain-like"/>
    <property type="match status" value="1"/>
</dbReference>
<feature type="coiled-coil region" evidence="4">
    <location>
        <begin position="512"/>
        <end position="539"/>
    </location>
</feature>
<evidence type="ECO:0000259" key="5">
    <source>
        <dbReference type="PROSITE" id="PS50109"/>
    </source>
</evidence>
<dbReference type="PROSITE" id="PS51833">
    <property type="entry name" value="HDOD"/>
    <property type="match status" value="1"/>
</dbReference>
<dbReference type="Pfam" id="PF00512">
    <property type="entry name" value="HisKA"/>
    <property type="match status" value="1"/>
</dbReference>
<dbReference type="SUPFAM" id="SSF55874">
    <property type="entry name" value="ATPase domain of HSP90 chaperone/DNA topoisomerase II/histidine kinase"/>
    <property type="match status" value="1"/>
</dbReference>
<dbReference type="EC" id="2.7.13.3" evidence="2"/>
<dbReference type="PANTHER" id="PTHR33525:SF3">
    <property type="entry name" value="RIBONUCLEASE Y"/>
    <property type="match status" value="1"/>
</dbReference>
<dbReference type="RefSeq" id="WP_220808843.1">
    <property type="nucleotide sequence ID" value="NZ_BPMK01000010.1"/>
</dbReference>
<dbReference type="CDD" id="cd00077">
    <property type="entry name" value="HDc"/>
    <property type="match status" value="1"/>
</dbReference>
<organism evidence="7 8">
    <name type="scientific">Noviherbaspirillum aridicola</name>
    <dbReference type="NCBI Taxonomy" id="2849687"/>
    <lineage>
        <taxon>Bacteria</taxon>
        <taxon>Pseudomonadati</taxon>
        <taxon>Pseudomonadota</taxon>
        <taxon>Betaproteobacteria</taxon>
        <taxon>Burkholderiales</taxon>
        <taxon>Oxalobacteraceae</taxon>
        <taxon>Noviherbaspirillum</taxon>
    </lineage>
</organism>
<dbReference type="InterPro" id="IPR003661">
    <property type="entry name" value="HisK_dim/P_dom"/>
</dbReference>
<dbReference type="PANTHER" id="PTHR33525">
    <property type="match status" value="1"/>
</dbReference>
<dbReference type="EMBL" id="BPMK01000010">
    <property type="protein sequence ID" value="GIZ52497.1"/>
    <property type="molecule type" value="Genomic_DNA"/>
</dbReference>
<keyword evidence="8" id="KW-1185">Reference proteome</keyword>
<evidence type="ECO:0000259" key="6">
    <source>
        <dbReference type="PROSITE" id="PS51833"/>
    </source>
</evidence>
<dbReference type="InterPro" id="IPR013976">
    <property type="entry name" value="HDOD"/>
</dbReference>
<dbReference type="InterPro" id="IPR036890">
    <property type="entry name" value="HATPase_C_sf"/>
</dbReference>
<dbReference type="CDD" id="cd00082">
    <property type="entry name" value="HisKA"/>
    <property type="match status" value="1"/>
</dbReference>
<evidence type="ECO:0000313" key="7">
    <source>
        <dbReference type="EMBL" id="GIZ52497.1"/>
    </source>
</evidence>
<reference evidence="7 8" key="1">
    <citation type="journal article" date="2022" name="Int. J. Syst. Evol. Microbiol.">
        <title>Noviherbaspirillum aridicola sp. nov., isolated from an arid soil in Pakistan.</title>
        <authorList>
            <person name="Khan I.U."/>
            <person name="Saqib M."/>
            <person name="Amin A."/>
            <person name="Hussain F."/>
            <person name="Li L."/>
            <person name="Liu Y.H."/>
            <person name="Fang B.Z."/>
            <person name="Ahmed I."/>
            <person name="Li W.J."/>
        </authorList>
    </citation>
    <scope>NUCLEOTIDE SEQUENCE [LARGE SCALE GENOMIC DNA]</scope>
    <source>
        <strain evidence="7 8">NCCP-691</strain>
    </source>
</reference>
<dbReference type="InterPro" id="IPR036097">
    <property type="entry name" value="HisK_dim/P_sf"/>
</dbReference>
<dbReference type="CDD" id="cd00075">
    <property type="entry name" value="HATPase"/>
    <property type="match status" value="1"/>
</dbReference>
<dbReference type="Proteomes" id="UP000887222">
    <property type="component" value="Unassembled WGS sequence"/>
</dbReference>
<feature type="domain" description="HDOD" evidence="6">
    <location>
        <begin position="18"/>
        <end position="212"/>
    </location>
</feature>
<proteinExistence type="predicted"/>
<evidence type="ECO:0000256" key="1">
    <source>
        <dbReference type="ARBA" id="ARBA00000085"/>
    </source>
</evidence>
<dbReference type="PRINTS" id="PR00344">
    <property type="entry name" value="BCTRLSENSOR"/>
</dbReference>
<dbReference type="SUPFAM" id="SSF47384">
    <property type="entry name" value="Homodimeric domain of signal transducing histidine kinase"/>
    <property type="match status" value="1"/>
</dbReference>
<dbReference type="Gene3D" id="1.10.287.130">
    <property type="match status" value="1"/>
</dbReference>
<dbReference type="Pfam" id="PF08668">
    <property type="entry name" value="HDOD"/>
    <property type="match status" value="1"/>
</dbReference>
<comment type="caution">
    <text evidence="7">The sequence shown here is derived from an EMBL/GenBank/DDBJ whole genome shotgun (WGS) entry which is preliminary data.</text>
</comment>
<evidence type="ECO:0000256" key="2">
    <source>
        <dbReference type="ARBA" id="ARBA00012438"/>
    </source>
</evidence>
<dbReference type="PROSITE" id="PS50109">
    <property type="entry name" value="HIS_KIN"/>
    <property type="match status" value="1"/>
</dbReference>